<evidence type="ECO:0000256" key="1">
    <source>
        <dbReference type="SAM" id="MobiDB-lite"/>
    </source>
</evidence>
<evidence type="ECO:0000313" key="4">
    <source>
        <dbReference type="Proteomes" id="UP001152797"/>
    </source>
</evidence>
<dbReference type="EMBL" id="CAMXCT020004835">
    <property type="protein sequence ID" value="CAL1163872.1"/>
    <property type="molecule type" value="Genomic_DNA"/>
</dbReference>
<sequence length="365" mass="40357">MAKDACFGDGHWSTLVSLVKNRRALTEFLSAPTINQEVTDIEEKYNAEIKEKKKKLKLAAGEQHEEEEADQKAADEDDAEEPQDAELPHMLVGEDAGLPMKEQDLTGDKREKARINHPGEDPFCTSLLGHFFDSKKCSEAASHPHLRAPPLKDGRVQKLLSAIVRVRFPTNADGAPTFSTSDIFFMNDGGRPGHHNQLSTLKAGDDAIQKCEKVLTVIYSEESIAKRKEKNRQLGAIKQTESIYMLMCPTGCRVMKKARLHHEGTNRGDSIYGVAMPSLDSRTTWAMPVKEKRELYGKARIAVGGQAPEAEVDSGGRKSDSLTEPVFYHSGPYSLDEELVARHAVGAINDLTPGFLGYEIIKQSL</sequence>
<comment type="caution">
    <text evidence="2">The sequence shown here is derived from an EMBL/GenBank/DDBJ whole genome shotgun (WGS) entry which is preliminary data.</text>
</comment>
<dbReference type="EMBL" id="CAMXCT010004835">
    <property type="protein sequence ID" value="CAI4010497.1"/>
    <property type="molecule type" value="Genomic_DNA"/>
</dbReference>
<feature type="compositionally biased region" description="Acidic residues" evidence="1">
    <location>
        <begin position="64"/>
        <end position="83"/>
    </location>
</feature>
<feature type="region of interest" description="Disordered" evidence="1">
    <location>
        <begin position="54"/>
        <end position="83"/>
    </location>
</feature>
<proteinExistence type="predicted"/>
<evidence type="ECO:0000313" key="3">
    <source>
        <dbReference type="EMBL" id="CAL1163872.1"/>
    </source>
</evidence>
<dbReference type="OrthoDB" id="423532at2759"/>
<dbReference type="AlphaFoldDB" id="A0A9P1GHB8"/>
<evidence type="ECO:0000313" key="2">
    <source>
        <dbReference type="EMBL" id="CAI4010497.1"/>
    </source>
</evidence>
<keyword evidence="4" id="KW-1185">Reference proteome</keyword>
<dbReference type="Proteomes" id="UP001152797">
    <property type="component" value="Unassembled WGS sequence"/>
</dbReference>
<dbReference type="EMBL" id="CAMXCT030004835">
    <property type="protein sequence ID" value="CAL4797809.1"/>
    <property type="molecule type" value="Genomic_DNA"/>
</dbReference>
<name>A0A9P1GHB8_9DINO</name>
<accession>A0A9P1GHB8</accession>
<reference evidence="2" key="1">
    <citation type="submission" date="2022-10" db="EMBL/GenBank/DDBJ databases">
        <authorList>
            <person name="Chen Y."/>
            <person name="Dougan E. K."/>
            <person name="Chan C."/>
            <person name="Rhodes N."/>
            <person name="Thang M."/>
        </authorList>
    </citation>
    <scope>NUCLEOTIDE SEQUENCE</scope>
</reference>
<organism evidence="2">
    <name type="scientific">Cladocopium goreaui</name>
    <dbReference type="NCBI Taxonomy" id="2562237"/>
    <lineage>
        <taxon>Eukaryota</taxon>
        <taxon>Sar</taxon>
        <taxon>Alveolata</taxon>
        <taxon>Dinophyceae</taxon>
        <taxon>Suessiales</taxon>
        <taxon>Symbiodiniaceae</taxon>
        <taxon>Cladocopium</taxon>
    </lineage>
</organism>
<protein>
    <submittedName>
        <fullName evidence="2">Uncharacterized protein</fullName>
    </submittedName>
</protein>
<gene>
    <name evidence="2" type="ORF">C1SCF055_LOCUS35767</name>
</gene>
<reference evidence="3" key="2">
    <citation type="submission" date="2024-04" db="EMBL/GenBank/DDBJ databases">
        <authorList>
            <person name="Chen Y."/>
            <person name="Shah S."/>
            <person name="Dougan E. K."/>
            <person name="Thang M."/>
            <person name="Chan C."/>
        </authorList>
    </citation>
    <scope>NUCLEOTIDE SEQUENCE [LARGE SCALE GENOMIC DNA]</scope>
</reference>